<keyword evidence="4 9" id="KW-0288">FMN</keyword>
<evidence type="ECO:0000256" key="8">
    <source>
        <dbReference type="ARBA" id="ARBA00023002"/>
    </source>
</evidence>
<dbReference type="Gene3D" id="3.20.20.70">
    <property type="entry name" value="Aldolase class I"/>
    <property type="match status" value="1"/>
</dbReference>
<evidence type="ECO:0000256" key="6">
    <source>
        <dbReference type="ARBA" id="ARBA00022857"/>
    </source>
</evidence>
<comment type="caution">
    <text evidence="9">Lacks conserved residue(s) required for the propagation of feature annotation.</text>
</comment>
<comment type="similarity">
    <text evidence="9">Belongs to the Dus family. DusC subfamily.</text>
</comment>
<dbReference type="Proteomes" id="UP000244934">
    <property type="component" value="Unassembled WGS sequence"/>
</dbReference>
<dbReference type="HAMAP" id="MF_02043">
    <property type="entry name" value="DusC_subfam"/>
    <property type="match status" value="1"/>
</dbReference>
<evidence type="ECO:0000256" key="5">
    <source>
        <dbReference type="ARBA" id="ARBA00022694"/>
    </source>
</evidence>
<feature type="site" description="Interacts with tRNA; defines subfamily-specific binding signature" evidence="9">
    <location>
        <position position="297"/>
    </location>
</feature>
<dbReference type="InterPro" id="IPR042270">
    <property type="entry name" value="DusC_C"/>
</dbReference>
<dbReference type="SUPFAM" id="SSF51395">
    <property type="entry name" value="FMN-linked oxidoreductases"/>
    <property type="match status" value="1"/>
</dbReference>
<comment type="catalytic activity">
    <reaction evidence="9">
        <text>5,6-dihydrouridine(16) in tRNA + NAD(+) = uridine(16) in tRNA + NADH + H(+)</text>
        <dbReference type="Rhea" id="RHEA:53380"/>
        <dbReference type="Rhea" id="RHEA-COMP:13543"/>
        <dbReference type="Rhea" id="RHEA-COMP:13544"/>
        <dbReference type="ChEBI" id="CHEBI:15378"/>
        <dbReference type="ChEBI" id="CHEBI:57540"/>
        <dbReference type="ChEBI" id="CHEBI:57945"/>
        <dbReference type="ChEBI" id="CHEBI:65315"/>
        <dbReference type="ChEBI" id="CHEBI:74443"/>
    </reaction>
</comment>
<dbReference type="GO" id="GO:0000049">
    <property type="term" value="F:tRNA binding"/>
    <property type="evidence" value="ECO:0007669"/>
    <property type="project" value="UniProtKB-UniRule"/>
</dbReference>
<evidence type="ECO:0000259" key="13">
    <source>
        <dbReference type="Pfam" id="PF01207"/>
    </source>
</evidence>
<feature type="active site" description="Proton donor" evidence="9 11">
    <location>
        <position position="115"/>
    </location>
</feature>
<keyword evidence="8 9" id="KW-0560">Oxidoreductase</keyword>
<comment type="catalytic activity">
    <reaction evidence="9">
        <text>5,6-dihydrouridine(16) in tRNA + NADP(+) = uridine(16) in tRNA + NADPH + H(+)</text>
        <dbReference type="Rhea" id="RHEA:53376"/>
        <dbReference type="Rhea" id="RHEA-COMP:13543"/>
        <dbReference type="Rhea" id="RHEA-COMP:13544"/>
        <dbReference type="ChEBI" id="CHEBI:15378"/>
        <dbReference type="ChEBI" id="CHEBI:57783"/>
        <dbReference type="ChEBI" id="CHEBI:58349"/>
        <dbReference type="ChEBI" id="CHEBI:65315"/>
        <dbReference type="ChEBI" id="CHEBI:74443"/>
    </reaction>
</comment>
<dbReference type="CDD" id="cd02801">
    <property type="entry name" value="DUS_like_FMN"/>
    <property type="match status" value="1"/>
</dbReference>
<feature type="site" description="Interacts with tRNA" evidence="9">
    <location>
        <position position="194"/>
    </location>
</feature>
<dbReference type="PANTHER" id="PTHR45846:SF1">
    <property type="entry name" value="TRNA-DIHYDROURIDINE(47) SYNTHASE [NAD(P)(+)]-LIKE"/>
    <property type="match status" value="1"/>
</dbReference>
<sequence>MPATPFCVSTADASPRAGLIGLAPMEGVIDALTRELLTELGGFDWSVTEFVRVTDARLPPRVFQRICPELDRNSRTPSGTPVYLQLLGAQPDKLGENARVAAALGAPVIDMNFGCPAKTVNRHDGGAALLRTPERVYRAVQGVYGALEGTDVPVTAKLRLGFEDKTLALECARAAEDGGARRLVVHARTRREGYRPPAHWEWVSRIREQAGVPVVVNGDIWTLEAYWQAREVSGCQDVMLGRAALADPWLAKRIRHWQLTGERLPDTRWQDRSALLAAYVKRIDPALPSKVVVSLLKQWLNIMRQHDPEAGVHFQRLRRITALDEFMTALQKEVSPSEAEASFSS</sequence>
<feature type="site" description="Interacts with tRNA; defines subfamily-specific binding signature" evidence="9">
    <location>
        <position position="318"/>
    </location>
</feature>
<dbReference type="GO" id="GO:0102262">
    <property type="term" value="F:tRNA-dihydrouridine16 synthase activity"/>
    <property type="evidence" value="ECO:0007669"/>
    <property type="project" value="RHEA"/>
</dbReference>
<evidence type="ECO:0000313" key="15">
    <source>
        <dbReference type="Proteomes" id="UP000244934"/>
    </source>
</evidence>
<evidence type="ECO:0000256" key="11">
    <source>
        <dbReference type="PIRSR" id="PIRSR006621-1"/>
    </source>
</evidence>
<evidence type="ECO:0000256" key="7">
    <source>
        <dbReference type="ARBA" id="ARBA00022884"/>
    </source>
</evidence>
<dbReference type="GO" id="GO:0050660">
    <property type="term" value="F:flavin adenine dinucleotide binding"/>
    <property type="evidence" value="ECO:0007669"/>
    <property type="project" value="InterPro"/>
</dbReference>
<feature type="binding site" evidence="9 12">
    <location>
        <position position="85"/>
    </location>
    <ligand>
        <name>FMN</name>
        <dbReference type="ChEBI" id="CHEBI:58210"/>
    </ligand>
</feature>
<keyword evidence="2 9" id="KW-0820">tRNA-binding</keyword>
<keyword evidence="3 9" id="KW-0285">Flavoprotein</keyword>
<dbReference type="EC" id="1.3.1.-" evidence="9"/>
<dbReference type="GO" id="GO:0010181">
    <property type="term" value="F:FMN binding"/>
    <property type="evidence" value="ECO:0007669"/>
    <property type="project" value="UniProtKB-UniRule"/>
</dbReference>
<keyword evidence="12" id="KW-0547">Nucleotide-binding</keyword>
<organism evidence="14 15">
    <name type="scientific">Kushneria phyllosphaerae</name>
    <dbReference type="NCBI Taxonomy" id="2100822"/>
    <lineage>
        <taxon>Bacteria</taxon>
        <taxon>Pseudomonadati</taxon>
        <taxon>Pseudomonadota</taxon>
        <taxon>Gammaproteobacteria</taxon>
        <taxon>Oceanospirillales</taxon>
        <taxon>Halomonadaceae</taxon>
        <taxon>Kushneria</taxon>
    </lineage>
</organism>
<comment type="similarity">
    <text evidence="10">Belongs to the dus family.</text>
</comment>
<dbReference type="InterPro" id="IPR035587">
    <property type="entry name" value="DUS-like_FMN-bd"/>
</dbReference>
<proteinExistence type="inferred from homology"/>
<evidence type="ECO:0000256" key="4">
    <source>
        <dbReference type="ARBA" id="ARBA00022643"/>
    </source>
</evidence>
<feature type="binding site" evidence="9 12">
    <location>
        <begin position="241"/>
        <end position="242"/>
    </location>
    <ligand>
        <name>FMN</name>
        <dbReference type="ChEBI" id="CHEBI:58210"/>
    </ligand>
</feature>
<feature type="binding site" evidence="12">
    <location>
        <position position="186"/>
    </location>
    <ligand>
        <name>FMN</name>
        <dbReference type="ChEBI" id="CHEBI:58210"/>
    </ligand>
</feature>
<evidence type="ECO:0000256" key="9">
    <source>
        <dbReference type="HAMAP-Rule" id="MF_02043"/>
    </source>
</evidence>
<reference evidence="15" key="1">
    <citation type="submission" date="2018-03" db="EMBL/GenBank/DDBJ databases">
        <authorList>
            <person name="Navarro De La Torre S."/>
        </authorList>
    </citation>
    <scope>NUCLEOTIDE SEQUENCE [LARGE SCALE GENOMIC DNA]</scope>
    <source>
        <strain evidence="15">EAod3</strain>
    </source>
</reference>
<dbReference type="PANTHER" id="PTHR45846">
    <property type="entry name" value="TRNA-DIHYDROURIDINE(47) SYNTHASE [NAD(P)(+)]-LIKE"/>
    <property type="match status" value="1"/>
</dbReference>
<feature type="binding site" evidence="9">
    <location>
        <begin position="217"/>
        <end position="219"/>
    </location>
    <ligand>
        <name>FMN</name>
        <dbReference type="ChEBI" id="CHEBI:58210"/>
    </ligand>
</feature>
<gene>
    <name evidence="9 14" type="primary">dusC</name>
    <name evidence="14" type="ORF">KSP9073_01851</name>
</gene>
<evidence type="ECO:0000256" key="12">
    <source>
        <dbReference type="PIRSR" id="PIRSR006621-2"/>
    </source>
</evidence>
<dbReference type="EMBL" id="ONZI01000002">
    <property type="protein sequence ID" value="SPJ33830.1"/>
    <property type="molecule type" value="Genomic_DNA"/>
</dbReference>
<evidence type="ECO:0000256" key="1">
    <source>
        <dbReference type="ARBA" id="ARBA00001917"/>
    </source>
</evidence>
<evidence type="ECO:0000313" key="14">
    <source>
        <dbReference type="EMBL" id="SPJ33830.1"/>
    </source>
</evidence>
<dbReference type="Gene3D" id="1.20.225.30">
    <property type="entry name" value="Dihydrouridine synthase, C-terminal recognition domain"/>
    <property type="match status" value="1"/>
</dbReference>
<dbReference type="PROSITE" id="PS01136">
    <property type="entry name" value="UPF0034"/>
    <property type="match status" value="1"/>
</dbReference>
<feature type="domain" description="DUS-like FMN-binding" evidence="13">
    <location>
        <begin position="22"/>
        <end position="309"/>
    </location>
</feature>
<evidence type="ECO:0000256" key="3">
    <source>
        <dbReference type="ARBA" id="ARBA00022630"/>
    </source>
</evidence>
<comment type="cofactor">
    <cofactor evidence="1 9 10 12">
        <name>FMN</name>
        <dbReference type="ChEBI" id="CHEBI:58210"/>
    </cofactor>
</comment>
<evidence type="ECO:0000256" key="2">
    <source>
        <dbReference type="ARBA" id="ARBA00022555"/>
    </source>
</evidence>
<comment type="function">
    <text evidence="9">Catalyzes the synthesis of 5,6-dihydrouridine (D), a modified base found in the D-loop of most tRNAs, via the reduction of the C5-C6 double bond in target uridines. Specifically modifies U16 in tRNAs.</text>
</comment>
<keyword evidence="5 9" id="KW-0819">tRNA processing</keyword>
<dbReference type="InterPro" id="IPR018517">
    <property type="entry name" value="tRNA_hU_synthase_CS"/>
</dbReference>
<keyword evidence="6 9" id="KW-0521">NADP</keyword>
<dbReference type="InterPro" id="IPR032886">
    <property type="entry name" value="DusC"/>
</dbReference>
<keyword evidence="7 9" id="KW-0694">RNA-binding</keyword>
<feature type="site" description="Interacts with tRNA" evidence="9">
    <location>
        <position position="112"/>
    </location>
</feature>
<dbReference type="PIRSF" id="PIRSF006621">
    <property type="entry name" value="Dus"/>
    <property type="match status" value="1"/>
</dbReference>
<name>A0A2R8CLQ0_9GAMM</name>
<accession>A0A2R8CLQ0</accession>
<dbReference type="Pfam" id="PF01207">
    <property type="entry name" value="Dus"/>
    <property type="match status" value="1"/>
</dbReference>
<feature type="binding site" evidence="9 12">
    <location>
        <position position="157"/>
    </location>
    <ligand>
        <name>FMN</name>
        <dbReference type="ChEBI" id="CHEBI:58210"/>
    </ligand>
</feature>
<dbReference type="AlphaFoldDB" id="A0A2R8CLQ0"/>
<protein>
    <recommendedName>
        <fullName evidence="9">tRNA-dihydrouridine(16) synthase</fullName>
        <ecNumber evidence="9">1.3.1.-</ecNumber>
    </recommendedName>
    <alternativeName>
        <fullName evidence="9">U16-specific dihydrouridine synthase</fullName>
        <shortName evidence="9">U16-specific Dus</shortName>
    </alternativeName>
    <alternativeName>
        <fullName evidence="9">tRNA-dihydrouridine synthase C</fullName>
    </alternativeName>
</protein>
<dbReference type="InterPro" id="IPR001269">
    <property type="entry name" value="DUS_fam"/>
</dbReference>
<dbReference type="InterPro" id="IPR013785">
    <property type="entry name" value="Aldolase_TIM"/>
</dbReference>
<evidence type="ECO:0000256" key="10">
    <source>
        <dbReference type="PIRNR" id="PIRNR006621"/>
    </source>
</evidence>
<feature type="site" description="Interacts with tRNA; defines subfamily-specific binding signature" evidence="9">
    <location>
        <position position="52"/>
    </location>
</feature>
<keyword evidence="15" id="KW-1185">Reference proteome</keyword>